<dbReference type="InterPro" id="IPR050309">
    <property type="entry name" value="Type-B_Carboxylest/Lipase"/>
</dbReference>
<dbReference type="PANTHER" id="PTHR11559">
    <property type="entry name" value="CARBOXYLESTERASE"/>
    <property type="match status" value="1"/>
</dbReference>
<dbReference type="Pfam" id="PF00135">
    <property type="entry name" value="COesterase"/>
    <property type="match status" value="1"/>
</dbReference>
<name>A0ABD0YV36_9HEMI</name>
<dbReference type="Proteomes" id="UP001558652">
    <property type="component" value="Unassembled WGS sequence"/>
</dbReference>
<evidence type="ECO:0000256" key="1">
    <source>
        <dbReference type="ARBA" id="ARBA00023180"/>
    </source>
</evidence>
<dbReference type="InterPro" id="IPR002018">
    <property type="entry name" value="CarbesteraseB"/>
</dbReference>
<organism evidence="3 4">
    <name type="scientific">Ranatra chinensis</name>
    <dbReference type="NCBI Taxonomy" id="642074"/>
    <lineage>
        <taxon>Eukaryota</taxon>
        <taxon>Metazoa</taxon>
        <taxon>Ecdysozoa</taxon>
        <taxon>Arthropoda</taxon>
        <taxon>Hexapoda</taxon>
        <taxon>Insecta</taxon>
        <taxon>Pterygota</taxon>
        <taxon>Neoptera</taxon>
        <taxon>Paraneoptera</taxon>
        <taxon>Hemiptera</taxon>
        <taxon>Heteroptera</taxon>
        <taxon>Panheteroptera</taxon>
        <taxon>Nepomorpha</taxon>
        <taxon>Nepidae</taxon>
        <taxon>Ranatrinae</taxon>
        <taxon>Ranatra</taxon>
    </lineage>
</organism>
<evidence type="ECO:0000259" key="2">
    <source>
        <dbReference type="Pfam" id="PF00135"/>
    </source>
</evidence>
<gene>
    <name evidence="3" type="ORF">AAG570_013575</name>
</gene>
<evidence type="ECO:0000313" key="4">
    <source>
        <dbReference type="Proteomes" id="UP001558652"/>
    </source>
</evidence>
<reference evidence="3 4" key="1">
    <citation type="submission" date="2024-07" db="EMBL/GenBank/DDBJ databases">
        <title>Chromosome-level genome assembly of the water stick insect Ranatra chinensis (Heteroptera: Nepidae).</title>
        <authorList>
            <person name="Liu X."/>
        </authorList>
    </citation>
    <scope>NUCLEOTIDE SEQUENCE [LARGE SCALE GENOMIC DNA]</scope>
    <source>
        <strain evidence="3">Cailab_2021Rc</strain>
        <tissue evidence="3">Muscle</tissue>
    </source>
</reference>
<dbReference type="InterPro" id="IPR029058">
    <property type="entry name" value="AB_hydrolase_fold"/>
</dbReference>
<dbReference type="SUPFAM" id="SSF53474">
    <property type="entry name" value="alpha/beta-Hydrolases"/>
    <property type="match status" value="1"/>
</dbReference>
<protein>
    <recommendedName>
        <fullName evidence="2">Carboxylesterase type B domain-containing protein</fullName>
    </recommendedName>
</protein>
<keyword evidence="1" id="KW-0325">Glycoprotein</keyword>
<proteinExistence type="predicted"/>
<dbReference type="AlphaFoldDB" id="A0ABD0YV36"/>
<keyword evidence="4" id="KW-1185">Reference proteome</keyword>
<dbReference type="Gene3D" id="3.40.50.1820">
    <property type="entry name" value="alpha/beta hydrolase"/>
    <property type="match status" value="1"/>
</dbReference>
<feature type="domain" description="Carboxylesterase type B" evidence="2">
    <location>
        <begin position="1"/>
        <end position="327"/>
    </location>
</feature>
<accession>A0ABD0YV36</accession>
<feature type="non-terminal residue" evidence="3">
    <location>
        <position position="1"/>
    </location>
</feature>
<dbReference type="EMBL" id="JBFDAA010000009">
    <property type="protein sequence ID" value="KAL1129043.1"/>
    <property type="molecule type" value="Genomic_DNA"/>
</dbReference>
<evidence type="ECO:0000313" key="3">
    <source>
        <dbReference type="EMBL" id="KAL1129043.1"/>
    </source>
</evidence>
<comment type="caution">
    <text evidence="3">The sequence shown here is derived from an EMBL/GenBank/DDBJ whole genome shotgun (WGS) entry which is preliminary data.</text>
</comment>
<sequence length="327" mass="36540">GFLSTEDSALPGNLGLKDQIYGLQWIKENIKNFGGDPKQITVFGEGTGGSSAHLHMYSPLSKGLFHRCISMSGTALSPFAVLPPGVGKYRGLQFLTSLGCKSNDTNTTLDCLRSKKANDIINAQKLFYVWDLEPIVIFGPVVEIPTRNSFITVHPFKTRSTHLPWMTGISSGEGLLRTARFIIKPDSYANFSNNFNEMAPIMLLFNNTSKNPRNVSESIRNYYFGSNTITESSIKNLTDMYTDGVFLYPTIESLKKHPGPSYLYYFNYLGKSSNFDFLSKKRVINESAHSDELIYIFNSTQFSKIEGRDEAISATLIKYITNFVISG</sequence>